<feature type="transmembrane region" description="Helical" evidence="9">
    <location>
        <begin position="877"/>
        <end position="896"/>
    </location>
</feature>
<dbReference type="InterPro" id="IPR048634">
    <property type="entry name" value="SecD_SecF_C"/>
</dbReference>
<evidence type="ECO:0000259" key="12">
    <source>
        <dbReference type="Pfam" id="PF02355"/>
    </source>
</evidence>
<protein>
    <recommendedName>
        <fullName evidence="9 10">Multifunctional fusion protein</fullName>
    </recommendedName>
    <domain>
        <recommendedName>
            <fullName evidence="9">Protein translocase subunit SecD</fullName>
        </recommendedName>
    </domain>
    <domain>
        <recommendedName>
            <fullName evidence="10">Protein-export membrane protein SecF</fullName>
        </recommendedName>
    </domain>
</protein>
<dbReference type="Gene3D" id="3.30.1360.200">
    <property type="match status" value="1"/>
</dbReference>
<evidence type="ECO:0000259" key="14">
    <source>
        <dbReference type="Pfam" id="PF22599"/>
    </source>
</evidence>
<dbReference type="InterPro" id="IPR022813">
    <property type="entry name" value="SecD/SecF_arch_bac"/>
</dbReference>
<evidence type="ECO:0000256" key="11">
    <source>
        <dbReference type="SAM" id="MobiDB-lite"/>
    </source>
</evidence>
<dbReference type="Pfam" id="PF07549">
    <property type="entry name" value="Sec_GG"/>
    <property type="match status" value="2"/>
</dbReference>
<dbReference type="NCBIfam" id="NF009585">
    <property type="entry name" value="PRK13024.1-5"/>
    <property type="match status" value="1"/>
</dbReference>
<feature type="transmembrane region" description="Helical" evidence="9">
    <location>
        <begin position="7"/>
        <end position="27"/>
    </location>
</feature>
<feature type="transmembrane region" description="Helical" evidence="9">
    <location>
        <begin position="951"/>
        <end position="975"/>
    </location>
</feature>
<dbReference type="EMBL" id="QGDO01000002">
    <property type="protein sequence ID" value="PWJ42808.1"/>
    <property type="molecule type" value="Genomic_DNA"/>
</dbReference>
<keyword evidence="4 9" id="KW-0812">Transmembrane</keyword>
<organism evidence="15 16">
    <name type="scientific">Sediminitomix flava</name>
    <dbReference type="NCBI Taxonomy" id="379075"/>
    <lineage>
        <taxon>Bacteria</taxon>
        <taxon>Pseudomonadati</taxon>
        <taxon>Bacteroidota</taxon>
        <taxon>Cytophagia</taxon>
        <taxon>Cytophagales</taxon>
        <taxon>Flammeovirgaceae</taxon>
        <taxon>Sediminitomix</taxon>
    </lineage>
</organism>
<evidence type="ECO:0000256" key="4">
    <source>
        <dbReference type="ARBA" id="ARBA00022692"/>
    </source>
</evidence>
<keyword evidence="5 9" id="KW-0653">Protein transport</keyword>
<name>A0A315ZD78_SEDFL</name>
<evidence type="ECO:0000256" key="10">
    <source>
        <dbReference type="HAMAP-Rule" id="MF_01464"/>
    </source>
</evidence>
<comment type="subcellular location">
    <subcellularLocation>
        <location evidence="1 9">Cell membrane</location>
        <topology evidence="1 9">Multi-pass membrane protein</topology>
    </subcellularLocation>
</comment>
<dbReference type="Gene3D" id="3.30.70.3220">
    <property type="match status" value="1"/>
</dbReference>
<dbReference type="HAMAP" id="MF_01463_B">
    <property type="entry name" value="SecD_B"/>
    <property type="match status" value="1"/>
</dbReference>
<keyword evidence="16" id="KW-1185">Reference proteome</keyword>
<dbReference type="InterPro" id="IPR054384">
    <property type="entry name" value="SecDF_P1_head"/>
</dbReference>
<keyword evidence="2 9" id="KW-0813">Transport</keyword>
<dbReference type="InterPro" id="IPR005665">
    <property type="entry name" value="SecF_bac"/>
</dbReference>
<feature type="transmembrane region" description="Helical" evidence="9">
    <location>
        <begin position="547"/>
        <end position="568"/>
    </location>
</feature>
<evidence type="ECO:0000256" key="7">
    <source>
        <dbReference type="ARBA" id="ARBA00023010"/>
    </source>
</evidence>
<evidence type="ECO:0000256" key="3">
    <source>
        <dbReference type="ARBA" id="ARBA00022475"/>
    </source>
</evidence>
<comment type="subunit">
    <text evidence="9">Forms a complex with SecF. Part of the essential Sec protein translocation apparatus which comprises SecA, SecYEG and auxiliary proteins SecDF. Other proteins may also be involved.</text>
</comment>
<dbReference type="GO" id="GO:0043952">
    <property type="term" value="P:protein transport by the Sec complex"/>
    <property type="evidence" value="ECO:0007669"/>
    <property type="project" value="UniProtKB-UniRule"/>
</dbReference>
<evidence type="ECO:0000256" key="6">
    <source>
        <dbReference type="ARBA" id="ARBA00022989"/>
    </source>
</evidence>
<feature type="domain" description="SecDF P1 head subdomain" evidence="14">
    <location>
        <begin position="378"/>
        <end position="472"/>
    </location>
</feature>
<dbReference type="GO" id="GO:0015450">
    <property type="term" value="F:protein-transporting ATPase activity"/>
    <property type="evidence" value="ECO:0007669"/>
    <property type="project" value="InterPro"/>
</dbReference>
<dbReference type="InterPro" id="IPR005791">
    <property type="entry name" value="SecD"/>
</dbReference>
<evidence type="ECO:0000256" key="1">
    <source>
        <dbReference type="ARBA" id="ARBA00004651"/>
    </source>
</evidence>
<feature type="compositionally biased region" description="Low complexity" evidence="11">
    <location>
        <begin position="288"/>
        <end position="298"/>
    </location>
</feature>
<evidence type="ECO:0000256" key="2">
    <source>
        <dbReference type="ARBA" id="ARBA00022448"/>
    </source>
</evidence>
<comment type="caution">
    <text evidence="15">The sequence shown here is derived from an EMBL/GenBank/DDBJ whole genome shotgun (WGS) entry which is preliminary data.</text>
</comment>
<feature type="transmembrane region" description="Helical" evidence="9">
    <location>
        <begin position="847"/>
        <end position="871"/>
    </location>
</feature>
<dbReference type="Pfam" id="PF21760">
    <property type="entry name" value="SecD_1st"/>
    <property type="match status" value="1"/>
</dbReference>
<feature type="domain" description="Protein export membrane protein SecD/SecF C-terminal" evidence="12">
    <location>
        <begin position="797"/>
        <end position="976"/>
    </location>
</feature>
<feature type="transmembrane region" description="Helical" evidence="9">
    <location>
        <begin position="923"/>
        <end position="945"/>
    </location>
</feature>
<dbReference type="RefSeq" id="WP_109616931.1">
    <property type="nucleotide sequence ID" value="NZ_QGDO01000002.1"/>
</dbReference>
<keyword evidence="8 9" id="KW-0472">Membrane</keyword>
<dbReference type="NCBIfam" id="TIGR00966">
    <property type="entry name" value="transloc_SecF"/>
    <property type="match status" value="1"/>
</dbReference>
<dbReference type="InterPro" id="IPR022646">
    <property type="entry name" value="SecD/SecF_CS"/>
</dbReference>
<feature type="transmembrane region" description="Helical" evidence="9">
    <location>
        <begin position="589"/>
        <end position="611"/>
    </location>
</feature>
<dbReference type="Pfam" id="PF22599">
    <property type="entry name" value="SecDF_P1_head"/>
    <property type="match status" value="1"/>
</dbReference>
<dbReference type="InterPro" id="IPR048631">
    <property type="entry name" value="SecD_1st"/>
</dbReference>
<dbReference type="GO" id="GO:0065002">
    <property type="term" value="P:intracellular protein transmembrane transport"/>
    <property type="evidence" value="ECO:0007669"/>
    <property type="project" value="UniProtKB-UniRule"/>
</dbReference>
<reference evidence="15 16" key="1">
    <citation type="submission" date="2018-03" db="EMBL/GenBank/DDBJ databases">
        <title>Genomic Encyclopedia of Archaeal and Bacterial Type Strains, Phase II (KMG-II): from individual species to whole genera.</title>
        <authorList>
            <person name="Goeker M."/>
        </authorList>
    </citation>
    <scope>NUCLEOTIDE SEQUENCE [LARGE SCALE GENOMIC DNA]</scope>
    <source>
        <strain evidence="15 16">DSM 28229</strain>
    </source>
</reference>
<dbReference type="PANTHER" id="PTHR30081">
    <property type="entry name" value="PROTEIN-EXPORT MEMBRANE PROTEIN SEC"/>
    <property type="match status" value="1"/>
</dbReference>
<sequence>MRNKGGINFIAIVLAVLCAFYLSFTYVSNSIESEADEFARNEKGQVDYQKKQFYLDSISNEPRLFGYTNGEVQEMKIALGLDLQGGMHVTLQVNPAEMLKAYAGPNASDPRFGKALVAAQAGLANSQATFTDLFFDALEEEANGEPFANFFANATNRDRINFNSSNQEVKDVVRGEVDGAVGRAEEVIRNRIDRFGVVSPNIQRVQGTDRIQLELPGVSNPERVRKLLSGVAKLEFLEVYNAQEVSPMLAKANEYWMANMAPKSDDAAEPEAKEEKAEDSSLFEGAEGDSATAEADTAAVAPEQQLSPIFAKMLPTPYGAMLFATADTAEVNAFLVDKQIASLLPRDMKFLWSNKPNMSQGGKDFFELVPVKKGMKGAPLTGEYVADAFASRDQMGRPAVSMSMNPEGGRIWKKLTGANLGRRVAIVLDNLVYTAPTVQSEIGEGRSEITGNFTLEETNDLANVLKAGKLPAPTQIVEEVVVGPTLGKEAQAQGLISILVGLAAVIVFMLIYYANAGLIANAALLLNVFFIFGVLASMGAALTLPGIAGIVLTFGMSVDANVLIFERIREEKAKGAGLLKAIELGYGKAFWSIFDANITTLLTAIFLVIFGSGPIKGFATTLIIGILCSFFTAVFVSRVLVHMWTKKNGDASNFKISIVKEIKKYDIDFIGKRKIAYVGSLILIVVGMGLTFMNGLNLGVDFQGGRSYIVAFEEGNNVVASDYKVAVSKELSQGAEDAVSVDAKTYGNNHTLKITTNYLVDETSEDADTKSLNAIATAIEKISGKKYEKGDQIIEGTFVIPSTSKVGAVIADDMKASAIEATLFALAAIFLYITLRFGQWRFGMGAWAALVHDVLVVFSIFAIADVLGFAFEIDQVFVAALLTVVGYSINDTVVVFDRIREEFSLDTTSPVSKVMNAALNSTLNRTLVTSFTTLLVVLILFFFGGEVLRGFSFALIVGIIAGTYSSLFIASPIVYSTTDHDKLREEEQTDDAEVQA</sequence>
<dbReference type="PANTHER" id="PTHR30081:SF1">
    <property type="entry name" value="PROTEIN TRANSLOCASE SUBUNIT SECD"/>
    <property type="match status" value="1"/>
</dbReference>
<feature type="transmembrane region" description="Helical" evidence="9">
    <location>
        <begin position="522"/>
        <end position="541"/>
    </location>
</feature>
<dbReference type="InterPro" id="IPR022645">
    <property type="entry name" value="SecD/SecF_bac"/>
</dbReference>
<feature type="transmembrane region" description="Helical" evidence="9">
    <location>
        <begin position="617"/>
        <end position="641"/>
    </location>
</feature>
<proteinExistence type="inferred from homology"/>
<evidence type="ECO:0000256" key="8">
    <source>
        <dbReference type="ARBA" id="ARBA00023136"/>
    </source>
</evidence>
<dbReference type="AlphaFoldDB" id="A0A315ZD78"/>
<dbReference type="GO" id="GO:0005886">
    <property type="term" value="C:plasma membrane"/>
    <property type="evidence" value="ECO:0007669"/>
    <property type="project" value="UniProtKB-SubCell"/>
</dbReference>
<dbReference type="InterPro" id="IPR055344">
    <property type="entry name" value="SecD_SecF_C_bact"/>
</dbReference>
<feature type="domain" description="Protein export membrane protein SecD/SecF C-terminal" evidence="12">
    <location>
        <begin position="474"/>
        <end position="646"/>
    </location>
</feature>
<gene>
    <name evidence="9" type="primary">secD</name>
    <name evidence="10" type="synonym">secF</name>
    <name evidence="15" type="ORF">BC781_102354</name>
</gene>
<dbReference type="GO" id="GO:0006605">
    <property type="term" value="P:protein targeting"/>
    <property type="evidence" value="ECO:0007669"/>
    <property type="project" value="UniProtKB-UniRule"/>
</dbReference>
<evidence type="ECO:0000313" key="16">
    <source>
        <dbReference type="Proteomes" id="UP000245535"/>
    </source>
</evidence>
<dbReference type="NCBIfam" id="TIGR01129">
    <property type="entry name" value="secD"/>
    <property type="match status" value="1"/>
</dbReference>
<dbReference type="OrthoDB" id="9805019at2"/>
<feature type="compositionally biased region" description="Basic and acidic residues" evidence="11">
    <location>
        <begin position="263"/>
        <end position="279"/>
    </location>
</feature>
<comment type="similarity">
    <text evidence="10">Belongs to the SecD/SecF family. SecF subfamily.</text>
</comment>
<dbReference type="Pfam" id="PF02355">
    <property type="entry name" value="SecD_SecF_C"/>
    <property type="match status" value="2"/>
</dbReference>
<dbReference type="FunFam" id="1.20.1640.10:FF:000004">
    <property type="entry name" value="Protein translocase subunit SecD"/>
    <property type="match status" value="1"/>
</dbReference>
<dbReference type="PRINTS" id="PR01755">
    <property type="entry name" value="SECFTRNLCASE"/>
</dbReference>
<dbReference type="NCBIfam" id="TIGR00916">
    <property type="entry name" value="2A0604s01"/>
    <property type="match status" value="2"/>
</dbReference>
<keyword evidence="6 9" id="KW-1133">Transmembrane helix</keyword>
<evidence type="ECO:0000259" key="13">
    <source>
        <dbReference type="Pfam" id="PF21760"/>
    </source>
</evidence>
<comment type="function">
    <text evidence="9">Part of the Sec protein translocase complex. Interacts with the SecYEG preprotein conducting channel. SecDF uses the proton motive force (PMF) to complete protein translocation after the ATP-dependent function of SecA.</text>
</comment>
<evidence type="ECO:0000256" key="9">
    <source>
        <dbReference type="HAMAP-Rule" id="MF_01463"/>
    </source>
</evidence>
<accession>A0A315ZD78</accession>
<dbReference type="SUPFAM" id="SSF82866">
    <property type="entry name" value="Multidrug efflux transporter AcrB transmembrane domain"/>
    <property type="match status" value="2"/>
</dbReference>
<dbReference type="Gene3D" id="1.20.1640.10">
    <property type="entry name" value="Multidrug efflux transporter AcrB transmembrane domain"/>
    <property type="match status" value="2"/>
</dbReference>
<comment type="similarity">
    <text evidence="9">Belongs to the SecD/SecF family. SecD subfamily.</text>
</comment>
<keyword evidence="3 9" id="KW-1003">Cell membrane</keyword>
<feature type="transmembrane region" description="Helical" evidence="9">
    <location>
        <begin position="816"/>
        <end position="835"/>
    </location>
</feature>
<feature type="domain" description="Protein translocase subunit SecDF P1" evidence="13">
    <location>
        <begin position="183"/>
        <end position="239"/>
    </location>
</feature>
<dbReference type="Proteomes" id="UP000245535">
    <property type="component" value="Unassembled WGS sequence"/>
</dbReference>
<feature type="transmembrane region" description="Helical" evidence="9">
    <location>
        <begin position="675"/>
        <end position="693"/>
    </location>
</feature>
<evidence type="ECO:0000256" key="5">
    <source>
        <dbReference type="ARBA" id="ARBA00022927"/>
    </source>
</evidence>
<comment type="subunit">
    <text evidence="10">Forms a complex with SecD. Part of the essential Sec protein translocation apparatus which comprises SecA, SecYEG and auxiliary proteins SecDF. Other proteins may also be involved.</text>
</comment>
<dbReference type="HAMAP" id="MF_01464_B">
    <property type="entry name" value="SecF_B"/>
    <property type="match status" value="1"/>
</dbReference>
<comment type="caution">
    <text evidence="9">Lacks conserved residue(s) required for the propagation of feature annotation.</text>
</comment>
<keyword evidence="7 9" id="KW-0811">Translocation</keyword>
<feature type="region of interest" description="Disordered" evidence="11">
    <location>
        <begin position="262"/>
        <end position="298"/>
    </location>
</feature>
<feature type="transmembrane region" description="Helical" evidence="9">
    <location>
        <begin position="494"/>
        <end position="515"/>
    </location>
</feature>
<evidence type="ECO:0000313" key="15">
    <source>
        <dbReference type="EMBL" id="PWJ42808.1"/>
    </source>
</evidence>